<dbReference type="AlphaFoldDB" id="A0A1B8TVA4"/>
<feature type="transmembrane region" description="Helical" evidence="1">
    <location>
        <begin position="91"/>
        <end position="111"/>
    </location>
</feature>
<feature type="transmembrane region" description="Helical" evidence="1">
    <location>
        <begin position="161"/>
        <end position="181"/>
    </location>
</feature>
<keyword evidence="1" id="KW-1133">Transmembrane helix</keyword>
<keyword evidence="1" id="KW-0472">Membrane</keyword>
<feature type="transmembrane region" description="Helical" evidence="1">
    <location>
        <begin position="51"/>
        <end position="71"/>
    </location>
</feature>
<evidence type="ECO:0008006" key="4">
    <source>
        <dbReference type="Google" id="ProtNLM"/>
    </source>
</evidence>
<keyword evidence="1" id="KW-0812">Transmembrane</keyword>
<evidence type="ECO:0000313" key="3">
    <source>
        <dbReference type="Proteomes" id="UP000092612"/>
    </source>
</evidence>
<protein>
    <recommendedName>
        <fullName evidence="4">O-antigen ligase domain-containing protein</fullName>
    </recommendedName>
</protein>
<evidence type="ECO:0000313" key="2">
    <source>
        <dbReference type="EMBL" id="OBY63651.1"/>
    </source>
</evidence>
<reference evidence="3" key="1">
    <citation type="submission" date="2016-02" db="EMBL/GenBank/DDBJ databases">
        <title>Paenibacillus sp. LPB0068, isolated from Crassostrea gigas.</title>
        <authorList>
            <person name="Shin S.-K."/>
            <person name="Yi H."/>
        </authorList>
    </citation>
    <scope>NUCLEOTIDE SEQUENCE [LARGE SCALE GENOMIC DNA]</scope>
    <source>
        <strain evidence="3">KCTC 23969</strain>
    </source>
</reference>
<feature type="transmembrane region" description="Helical" evidence="1">
    <location>
        <begin position="14"/>
        <end position="31"/>
    </location>
</feature>
<comment type="caution">
    <text evidence="2">The sequence shown here is derived from an EMBL/GenBank/DDBJ whole genome shotgun (WGS) entry which is preliminary data.</text>
</comment>
<feature type="transmembrane region" description="Helical" evidence="1">
    <location>
        <begin position="123"/>
        <end position="155"/>
    </location>
</feature>
<proteinExistence type="predicted"/>
<dbReference type="Proteomes" id="UP000092612">
    <property type="component" value="Unassembled WGS sequence"/>
</dbReference>
<name>A0A1B8TVA4_9FLAO</name>
<keyword evidence="3" id="KW-1185">Reference proteome</keyword>
<dbReference type="STRING" id="996801.BW723_03005"/>
<feature type="transmembrane region" description="Helical" evidence="1">
    <location>
        <begin position="288"/>
        <end position="315"/>
    </location>
</feature>
<accession>A0A1B8TVA4</accession>
<feature type="transmembrane region" description="Helical" evidence="1">
    <location>
        <begin position="253"/>
        <end position="276"/>
    </location>
</feature>
<sequence>MISSLINFSKIHKVLLYVFFSLNPLVIFYFYKVLEKRNINFQPILIKFSRFIALIQLPLILIQKFGFDFLIKLNNSNQNINDYDFMFGSFFIKADHALGFFLLSYIINIIFRIRRKEINKIPWILLTYLSATIFIMESNLTKLMLIIVFLYYLFLWLYKKINILGVFAIAIISIVVFNFSLNIHAINAQYLYFKSRYTPQQSLIAFEKGYAKRPQVVVTYATKKELKWIGDGPYNYFNIFTGKFKQTNHFSQLIWSYNDLGIIGLIATIILAFFLIKSLSLEYESFVLIYSVFILYLFMTTVFFDIAMMLSLSLIKAKRKEDIKLK</sequence>
<organism evidence="2 3">
    <name type="scientific">Polaribacter reichenbachii</name>
    <dbReference type="NCBI Taxonomy" id="996801"/>
    <lineage>
        <taxon>Bacteria</taxon>
        <taxon>Pseudomonadati</taxon>
        <taxon>Bacteroidota</taxon>
        <taxon>Flavobacteriia</taxon>
        <taxon>Flavobacteriales</taxon>
        <taxon>Flavobacteriaceae</taxon>
    </lineage>
</organism>
<gene>
    <name evidence="2" type="ORF">LPB301_12695</name>
</gene>
<dbReference type="EMBL" id="LSFL01000035">
    <property type="protein sequence ID" value="OBY63651.1"/>
    <property type="molecule type" value="Genomic_DNA"/>
</dbReference>
<evidence type="ECO:0000256" key="1">
    <source>
        <dbReference type="SAM" id="Phobius"/>
    </source>
</evidence>